<dbReference type="EMBL" id="CP053586">
    <property type="protein sequence ID" value="WNZ24035.1"/>
    <property type="molecule type" value="Genomic_DNA"/>
</dbReference>
<dbReference type="InterPro" id="IPR036188">
    <property type="entry name" value="FAD/NAD-bd_sf"/>
</dbReference>
<sequence>MTIEVITTDVLVVGGGTGGVAAALQAARRGAKTVLASEFSWLGGMLTAAGVAAPDGNELLAWQTGIWGAFLRSLQQRQPQGLDHAWVSFFTYEPQIGAAIFADWVQALSNLLWLPERYPLEVKKQGNGITAVRFADCLVQAKVTLDATELGDVLALAEIPYRWGWEWQSQWQEPSAPIHPSTLTQTYAVQAPTWVFVMQDFASESAPALVAPAEVNSAEVNSAEMNHEMNQMFAGTWDGYGPESFLNYGRLPGNRFMINWPQQGNDYGLRAERLIASETARQEFLQEAYAHTQHYAYFLQQQLGRRYGLATDVFPHSSNKLGGGAYALQPYYRESRRLQGLTTVREQDILPIPGGRVAALPINCLGQVSAVAIGNYANDHHYPGFRFSLHPKSIRWGGRWTGTPFALPYECLIPATTDSLLVCEKNSSVSHIANGATRLQPTVLGIGQAAGMAAALCVERACQPRELPTRILQEALLQDPTAPLAVVPLFNLPPQHPEWRHWQNYYLDRPEDYPADGNAPLKQPFIPKTVAPNFTGVFERQGEQTYSLTLTASPALASQIVSLVTLDAAIDQQLQHYPSGTELQIAGRLNRAGHWLLVEAIHAK</sequence>
<proteinExistence type="predicted"/>
<organism evidence="1">
    <name type="scientific">Leptolyngbya sp. NK1-12</name>
    <dbReference type="NCBI Taxonomy" id="2547451"/>
    <lineage>
        <taxon>Bacteria</taxon>
        <taxon>Bacillati</taxon>
        <taxon>Cyanobacteriota</taxon>
        <taxon>Cyanophyceae</taxon>
        <taxon>Leptolyngbyales</taxon>
        <taxon>Leptolyngbyaceae</taxon>
        <taxon>Leptolyngbya group</taxon>
        <taxon>Leptolyngbya</taxon>
    </lineage>
</organism>
<gene>
    <name evidence="1" type="ORF">HJG54_14990</name>
</gene>
<dbReference type="InterPro" id="IPR005288">
    <property type="entry name" value="NadB"/>
</dbReference>
<accession>A0AA96WG82</accession>
<dbReference type="RefSeq" id="WP_316429610.1">
    <property type="nucleotide sequence ID" value="NZ_CP053586.1"/>
</dbReference>
<dbReference type="Gene3D" id="3.50.50.60">
    <property type="entry name" value="FAD/NAD(P)-binding domain"/>
    <property type="match status" value="1"/>
</dbReference>
<name>A0AA96WG82_9CYAN</name>
<reference evidence="1" key="1">
    <citation type="submission" date="2020-05" db="EMBL/GenBank/DDBJ databases">
        <authorList>
            <person name="Zhu T."/>
            <person name="Keshari N."/>
            <person name="Lu X."/>
        </authorList>
    </citation>
    <scope>NUCLEOTIDE SEQUENCE</scope>
    <source>
        <strain evidence="1">NK1-12</strain>
    </source>
</reference>
<dbReference type="GO" id="GO:0008734">
    <property type="term" value="F:L-aspartate oxidase activity"/>
    <property type="evidence" value="ECO:0007669"/>
    <property type="project" value="InterPro"/>
</dbReference>
<dbReference type="SUPFAM" id="SSF51905">
    <property type="entry name" value="FAD/NAD(P)-binding domain"/>
    <property type="match status" value="1"/>
</dbReference>
<dbReference type="PANTHER" id="PTHR42716:SF3">
    <property type="entry name" value="SLL1913 PROTEIN"/>
    <property type="match status" value="1"/>
</dbReference>
<protein>
    <submittedName>
        <fullName evidence="1">FAD-dependent oxidoreductase</fullName>
    </submittedName>
</protein>
<dbReference type="GO" id="GO:0009435">
    <property type="term" value="P:NAD+ biosynthetic process"/>
    <property type="evidence" value="ECO:0007669"/>
    <property type="project" value="InterPro"/>
</dbReference>
<dbReference type="AlphaFoldDB" id="A0AA96WG82"/>
<dbReference type="PANTHER" id="PTHR42716">
    <property type="entry name" value="L-ASPARTATE OXIDASE"/>
    <property type="match status" value="1"/>
</dbReference>
<evidence type="ECO:0000313" key="1">
    <source>
        <dbReference type="EMBL" id="WNZ24035.1"/>
    </source>
</evidence>
<dbReference type="Pfam" id="PF12831">
    <property type="entry name" value="FAD_oxidored"/>
    <property type="match status" value="1"/>
</dbReference>